<dbReference type="Proteomes" id="UP000238882">
    <property type="component" value="Unassembled WGS sequence"/>
</dbReference>
<dbReference type="RefSeq" id="WP_105017066.1">
    <property type="nucleotide sequence ID" value="NZ_MSCN01000001.1"/>
</dbReference>
<reference evidence="2 3" key="1">
    <citation type="submission" date="2016-12" db="EMBL/GenBank/DDBJ databases">
        <title>Trade-off between light-utilization and light-protection in marine flavobacteria.</title>
        <authorList>
            <person name="Kumagai Y."/>
            <person name="Yoshizawa S."/>
            <person name="Kogure K."/>
            <person name="Iwasaki W."/>
        </authorList>
    </citation>
    <scope>NUCLEOTIDE SEQUENCE [LARGE SCALE GENOMIC DNA]</scope>
    <source>
        <strain evidence="2 3">NBRC 108759</strain>
    </source>
</reference>
<organism evidence="2 3">
    <name type="scientific">Polaribacter porphyrae</name>
    <dbReference type="NCBI Taxonomy" id="1137780"/>
    <lineage>
        <taxon>Bacteria</taxon>
        <taxon>Pseudomonadati</taxon>
        <taxon>Bacteroidota</taxon>
        <taxon>Flavobacteriia</taxon>
        <taxon>Flavobacteriales</taxon>
        <taxon>Flavobacteriaceae</taxon>
    </lineage>
</organism>
<dbReference type="AlphaFoldDB" id="A0A2S7WS97"/>
<dbReference type="InterPro" id="IPR011992">
    <property type="entry name" value="EF-hand-dom_pair"/>
</dbReference>
<dbReference type="GO" id="GO:0005509">
    <property type="term" value="F:calcium ion binding"/>
    <property type="evidence" value="ECO:0007669"/>
    <property type="project" value="InterPro"/>
</dbReference>
<evidence type="ECO:0000259" key="1">
    <source>
        <dbReference type="PROSITE" id="PS50222"/>
    </source>
</evidence>
<dbReference type="EMBL" id="MSCN01000001">
    <property type="protein sequence ID" value="PQJ80463.1"/>
    <property type="molecule type" value="Genomic_DNA"/>
</dbReference>
<dbReference type="PROSITE" id="PS00018">
    <property type="entry name" value="EF_HAND_1"/>
    <property type="match status" value="2"/>
</dbReference>
<dbReference type="Pfam" id="PF13499">
    <property type="entry name" value="EF-hand_7"/>
    <property type="match status" value="1"/>
</dbReference>
<evidence type="ECO:0000313" key="2">
    <source>
        <dbReference type="EMBL" id="PQJ80463.1"/>
    </source>
</evidence>
<dbReference type="OrthoDB" id="1443945at2"/>
<sequence length="91" mass="10208">MGAKENILRDIHTLITKQFETPEEAFQNFDEDKDGALNKSEIKDLLKAAGVGGLIRGIVANEMLKGYDKSGDKTINYEEFKVAIAELNRDY</sequence>
<dbReference type="PROSITE" id="PS50222">
    <property type="entry name" value="EF_HAND_2"/>
    <property type="match status" value="2"/>
</dbReference>
<gene>
    <name evidence="2" type="ORF">BTO18_15355</name>
</gene>
<feature type="domain" description="EF-hand" evidence="1">
    <location>
        <begin position="17"/>
        <end position="52"/>
    </location>
</feature>
<protein>
    <submittedName>
        <fullName evidence="2">GTP-binding protein LepA</fullName>
    </submittedName>
</protein>
<proteinExistence type="predicted"/>
<dbReference type="CDD" id="cd00051">
    <property type="entry name" value="EFh"/>
    <property type="match status" value="1"/>
</dbReference>
<accession>A0A2S7WS97</accession>
<name>A0A2S7WS97_9FLAO</name>
<dbReference type="SUPFAM" id="SSF47473">
    <property type="entry name" value="EF-hand"/>
    <property type="match status" value="1"/>
</dbReference>
<evidence type="ECO:0000313" key="3">
    <source>
        <dbReference type="Proteomes" id="UP000238882"/>
    </source>
</evidence>
<dbReference type="Gene3D" id="1.10.238.10">
    <property type="entry name" value="EF-hand"/>
    <property type="match status" value="1"/>
</dbReference>
<dbReference type="InterPro" id="IPR002048">
    <property type="entry name" value="EF_hand_dom"/>
</dbReference>
<comment type="caution">
    <text evidence="2">The sequence shown here is derived from an EMBL/GenBank/DDBJ whole genome shotgun (WGS) entry which is preliminary data.</text>
</comment>
<keyword evidence="3" id="KW-1185">Reference proteome</keyword>
<feature type="domain" description="EF-hand" evidence="1">
    <location>
        <begin position="55"/>
        <end position="90"/>
    </location>
</feature>
<dbReference type="SMART" id="SM00054">
    <property type="entry name" value="EFh"/>
    <property type="match status" value="2"/>
</dbReference>
<dbReference type="InterPro" id="IPR018247">
    <property type="entry name" value="EF_Hand_1_Ca_BS"/>
</dbReference>